<dbReference type="InterPro" id="IPR036388">
    <property type="entry name" value="WH-like_DNA-bd_sf"/>
</dbReference>
<keyword evidence="8" id="KW-1185">Reference proteome</keyword>
<dbReference type="Pfam" id="PF00126">
    <property type="entry name" value="HTH_1"/>
    <property type="match status" value="1"/>
</dbReference>
<evidence type="ECO:0000256" key="1">
    <source>
        <dbReference type="ARBA" id="ARBA00009437"/>
    </source>
</evidence>
<dbReference type="InterPro" id="IPR036390">
    <property type="entry name" value="WH_DNA-bd_sf"/>
</dbReference>
<proteinExistence type="inferred from homology"/>
<dbReference type="KEGG" id="nah:F5544_33870"/>
<organism evidence="7 8">
    <name type="scientific">Nocardia arthritidis</name>
    <dbReference type="NCBI Taxonomy" id="228602"/>
    <lineage>
        <taxon>Bacteria</taxon>
        <taxon>Bacillati</taxon>
        <taxon>Actinomycetota</taxon>
        <taxon>Actinomycetes</taxon>
        <taxon>Mycobacteriales</taxon>
        <taxon>Nocardiaceae</taxon>
        <taxon>Nocardia</taxon>
    </lineage>
</organism>
<dbReference type="GO" id="GO:0032993">
    <property type="term" value="C:protein-DNA complex"/>
    <property type="evidence" value="ECO:0007669"/>
    <property type="project" value="TreeGrafter"/>
</dbReference>
<gene>
    <name evidence="7" type="ORF">F5544_33870</name>
</gene>
<keyword evidence="4" id="KW-0010">Activator</keyword>
<dbReference type="EMBL" id="CP046172">
    <property type="protein sequence ID" value="QIS14609.1"/>
    <property type="molecule type" value="Genomic_DNA"/>
</dbReference>
<dbReference type="InterPro" id="IPR000847">
    <property type="entry name" value="LysR_HTH_N"/>
</dbReference>
<dbReference type="PANTHER" id="PTHR30346:SF29">
    <property type="entry name" value="LYSR SUBSTRATE-BINDING"/>
    <property type="match status" value="1"/>
</dbReference>
<keyword evidence="3" id="KW-0238">DNA-binding</keyword>
<dbReference type="GO" id="GO:0003677">
    <property type="term" value="F:DNA binding"/>
    <property type="evidence" value="ECO:0007669"/>
    <property type="project" value="UniProtKB-KW"/>
</dbReference>
<dbReference type="GO" id="GO:0003700">
    <property type="term" value="F:DNA-binding transcription factor activity"/>
    <property type="evidence" value="ECO:0007669"/>
    <property type="project" value="InterPro"/>
</dbReference>
<comment type="similarity">
    <text evidence="1">Belongs to the LysR transcriptional regulatory family.</text>
</comment>
<accession>A0A6G9YMU2</accession>
<keyword evidence="5" id="KW-0804">Transcription</keyword>
<dbReference type="PANTHER" id="PTHR30346">
    <property type="entry name" value="TRANSCRIPTIONAL DUAL REGULATOR HCAR-RELATED"/>
    <property type="match status" value="1"/>
</dbReference>
<dbReference type="SUPFAM" id="SSF53850">
    <property type="entry name" value="Periplasmic binding protein-like II"/>
    <property type="match status" value="1"/>
</dbReference>
<evidence type="ECO:0000256" key="2">
    <source>
        <dbReference type="ARBA" id="ARBA00023015"/>
    </source>
</evidence>
<evidence type="ECO:0000313" key="8">
    <source>
        <dbReference type="Proteomes" id="UP000503540"/>
    </source>
</evidence>
<dbReference type="Gene3D" id="3.40.190.10">
    <property type="entry name" value="Periplasmic binding protein-like II"/>
    <property type="match status" value="2"/>
</dbReference>
<feature type="domain" description="HTH lysR-type" evidence="6">
    <location>
        <begin position="50"/>
        <end position="102"/>
    </location>
</feature>
<dbReference type="Gene3D" id="1.10.10.10">
    <property type="entry name" value="Winged helix-like DNA-binding domain superfamily/Winged helix DNA-binding domain"/>
    <property type="match status" value="1"/>
</dbReference>
<evidence type="ECO:0000256" key="5">
    <source>
        <dbReference type="ARBA" id="ARBA00023163"/>
    </source>
</evidence>
<evidence type="ECO:0000313" key="7">
    <source>
        <dbReference type="EMBL" id="QIS14609.1"/>
    </source>
</evidence>
<keyword evidence="2" id="KW-0805">Transcription regulation</keyword>
<dbReference type="Proteomes" id="UP000503540">
    <property type="component" value="Chromosome"/>
</dbReference>
<sequence length="351" mass="37824">MVRSARSIGCPQCVQISLVIFAVFTASGVRVHRKIPQRIVLNYRMIDPRLHTLRMVREHGTVTAAARALHLTPSTVSQQLRQLANELDVRLLEQIGRRVQLTAAAHTLLRHADLLAAQAERARAELAAHRDGIAGVLRIGSSPTATAVVAPAAARLRAVHPRLTVELCSDESGLCLDLLLAGDIDIAVVFPTVDTPPPDDLRFEQWPLLDDPQDLLVPAGHSFAARTSIALAETAGEVWIGAPDRVAHQQFLLAACAAAGFTPHVGHRAIDWIGISAMIAQGFGVSLVPRLASLPGDLAVVRVPLHGEPRPFRRHNICVRRGSGDHPLIGIGLAAVWEVCRERPGVVVFDG</sequence>
<protein>
    <submittedName>
        <fullName evidence="7">LysR family transcriptional regulator</fullName>
    </submittedName>
</protein>
<reference evidence="7 8" key="1">
    <citation type="journal article" date="2019" name="ACS Chem. Biol.">
        <title>Identification and Mobilization of a Cryptic Antibiotic Biosynthesis Gene Locus from a Human-Pathogenic Nocardia Isolate.</title>
        <authorList>
            <person name="Herisse M."/>
            <person name="Ishida K."/>
            <person name="Porter J.L."/>
            <person name="Howden B."/>
            <person name="Hertweck C."/>
            <person name="Stinear T.P."/>
            <person name="Pidot S.J."/>
        </authorList>
    </citation>
    <scope>NUCLEOTIDE SEQUENCE [LARGE SCALE GENOMIC DNA]</scope>
    <source>
        <strain evidence="7 8">AUSMDU00012717</strain>
    </source>
</reference>
<name>A0A6G9YMU2_9NOCA</name>
<dbReference type="CDD" id="cd08423">
    <property type="entry name" value="PBP2_LTTR_like_6"/>
    <property type="match status" value="1"/>
</dbReference>
<evidence type="ECO:0000259" key="6">
    <source>
        <dbReference type="PROSITE" id="PS50931"/>
    </source>
</evidence>
<dbReference type="AlphaFoldDB" id="A0A6G9YMU2"/>
<dbReference type="Pfam" id="PF03466">
    <property type="entry name" value="LysR_substrate"/>
    <property type="match status" value="1"/>
</dbReference>
<dbReference type="PROSITE" id="PS50931">
    <property type="entry name" value="HTH_LYSR"/>
    <property type="match status" value="1"/>
</dbReference>
<dbReference type="InterPro" id="IPR005119">
    <property type="entry name" value="LysR_subst-bd"/>
</dbReference>
<evidence type="ECO:0000256" key="3">
    <source>
        <dbReference type="ARBA" id="ARBA00023125"/>
    </source>
</evidence>
<dbReference type="SUPFAM" id="SSF46785">
    <property type="entry name" value="Winged helix' DNA-binding domain"/>
    <property type="match status" value="1"/>
</dbReference>
<evidence type="ECO:0000256" key="4">
    <source>
        <dbReference type="ARBA" id="ARBA00023159"/>
    </source>
</evidence>